<protein>
    <recommendedName>
        <fullName evidence="4">phosphopyruvate hydratase</fullName>
        <ecNumber evidence="4">4.2.1.11</ecNumber>
    </recommendedName>
</protein>
<dbReference type="InterPro" id="IPR002121">
    <property type="entry name" value="HRDC_dom"/>
</dbReference>
<accession>A0A075FSH8</accession>
<evidence type="ECO:0000256" key="1">
    <source>
        <dbReference type="ARBA" id="ARBA00001946"/>
    </source>
</evidence>
<dbReference type="PRINTS" id="PR00148">
    <property type="entry name" value="ENOLASE"/>
</dbReference>
<dbReference type="InterPro" id="IPR000941">
    <property type="entry name" value="Enolase"/>
</dbReference>
<evidence type="ECO:0000256" key="3">
    <source>
        <dbReference type="ARBA" id="ARBA00009604"/>
    </source>
</evidence>
<dbReference type="AlphaFoldDB" id="A0A075FSH8"/>
<dbReference type="GO" id="GO:0000166">
    <property type="term" value="F:nucleotide binding"/>
    <property type="evidence" value="ECO:0007669"/>
    <property type="project" value="InterPro"/>
</dbReference>
<sequence>MHDIAAKYRSKYYQNSSSSPSSQGLTDDELFDSLKKWRLNTSQKKGVSAFVIFHNKTLEEIVSKRPKTLDSLSQIHGVAENKLRDYGKEIITIISNAGESNIVPRLPIPLMNILNGGAHTASNVDIQEFMVVPHGFDGFHDALRAGVETYHALKKVLKARGLLGGIGDEGGFAPDLDTNEDGLRYVLEAIEEAGYAPGDQISIALDCAAQEFFDGDHYHIDGRELTGTQLGDLYSEWLEGYPIVSIEDPFGEDDWDSWSEFTAREGHRVQVVGDDIYVTNPLRLQRGIDEDTSTAILIKPNQIGTVSETLEVIIMAKLNGFRTVISHRSGETSDDFISTLAFWTNAGQIKTGAPARSDRTSKYNELLRIDGLYTDGLF</sequence>
<dbReference type="PROSITE" id="PS00164">
    <property type="entry name" value="ENOLASE"/>
    <property type="match status" value="1"/>
</dbReference>
<comment type="cofactor">
    <cofactor evidence="1">
        <name>Mg(2+)</name>
        <dbReference type="ChEBI" id="CHEBI:18420"/>
    </cofactor>
</comment>
<evidence type="ECO:0000256" key="7">
    <source>
        <dbReference type="ARBA" id="ARBA00023239"/>
    </source>
</evidence>
<dbReference type="GO" id="GO:0006096">
    <property type="term" value="P:glycolytic process"/>
    <property type="evidence" value="ECO:0007669"/>
    <property type="project" value="UniProtKB-UniPathway"/>
</dbReference>
<dbReference type="Pfam" id="PF00570">
    <property type="entry name" value="HRDC"/>
    <property type="match status" value="1"/>
</dbReference>
<dbReference type="InterPro" id="IPR020809">
    <property type="entry name" value="Enolase_CS"/>
</dbReference>
<evidence type="ECO:0000259" key="8">
    <source>
        <dbReference type="PROSITE" id="PS50967"/>
    </source>
</evidence>
<keyword evidence="7 9" id="KW-0456">Lyase</keyword>
<dbReference type="InterPro" id="IPR044876">
    <property type="entry name" value="HRDC_dom_sf"/>
</dbReference>
<evidence type="ECO:0000256" key="5">
    <source>
        <dbReference type="ARBA" id="ARBA00022842"/>
    </source>
</evidence>
<dbReference type="InterPro" id="IPR020810">
    <property type="entry name" value="Enolase_C"/>
</dbReference>
<dbReference type="InterPro" id="IPR036849">
    <property type="entry name" value="Enolase-like_C_sf"/>
</dbReference>
<comment type="similarity">
    <text evidence="3">Belongs to the enolase family.</text>
</comment>
<dbReference type="SUPFAM" id="SSF47819">
    <property type="entry name" value="HRDC-like"/>
    <property type="match status" value="1"/>
</dbReference>
<dbReference type="Gene3D" id="3.20.20.120">
    <property type="entry name" value="Enolase-like C-terminal domain"/>
    <property type="match status" value="1"/>
</dbReference>
<gene>
    <name evidence="9" type="primary">eno</name>
</gene>
<dbReference type="PANTHER" id="PTHR11902">
    <property type="entry name" value="ENOLASE"/>
    <property type="match status" value="1"/>
</dbReference>
<dbReference type="GO" id="GO:0000287">
    <property type="term" value="F:magnesium ion binding"/>
    <property type="evidence" value="ECO:0007669"/>
    <property type="project" value="InterPro"/>
</dbReference>
<dbReference type="EMBL" id="KF900427">
    <property type="protein sequence ID" value="AIE94640.1"/>
    <property type="molecule type" value="Genomic_DNA"/>
</dbReference>
<evidence type="ECO:0000256" key="6">
    <source>
        <dbReference type="ARBA" id="ARBA00023152"/>
    </source>
</evidence>
<dbReference type="Pfam" id="PF00113">
    <property type="entry name" value="Enolase_C"/>
    <property type="match status" value="1"/>
</dbReference>
<dbReference type="Gene3D" id="1.10.150.80">
    <property type="entry name" value="HRDC domain"/>
    <property type="match status" value="1"/>
</dbReference>
<reference evidence="9" key="1">
    <citation type="journal article" date="2014" name="Genome Biol. Evol.">
        <title>Pangenome evidence for extensive interdomain horizontal transfer affecting lineage core and shell genes in uncultured planktonic thaumarchaeota and euryarchaeota.</title>
        <authorList>
            <person name="Deschamps P."/>
            <person name="Zivanovic Y."/>
            <person name="Moreira D."/>
            <person name="Rodriguez-Valera F."/>
            <person name="Lopez-Garcia P."/>
        </authorList>
    </citation>
    <scope>NUCLEOTIDE SEQUENCE</scope>
</reference>
<dbReference type="EC" id="4.2.1.11" evidence="4"/>
<proteinExistence type="inferred from homology"/>
<dbReference type="GO" id="GO:0003676">
    <property type="term" value="F:nucleic acid binding"/>
    <property type="evidence" value="ECO:0007669"/>
    <property type="project" value="InterPro"/>
</dbReference>
<keyword evidence="5" id="KW-0460">Magnesium</keyword>
<name>A0A075FSH8_9EURY</name>
<evidence type="ECO:0000313" key="9">
    <source>
        <dbReference type="EMBL" id="AIE94640.1"/>
    </source>
</evidence>
<dbReference type="SUPFAM" id="SSF51604">
    <property type="entry name" value="Enolase C-terminal domain-like"/>
    <property type="match status" value="1"/>
</dbReference>
<dbReference type="SMART" id="SM01192">
    <property type="entry name" value="Enolase_C"/>
    <property type="match status" value="1"/>
</dbReference>
<keyword evidence="9" id="KW-0670">Pyruvate</keyword>
<dbReference type="InterPro" id="IPR010997">
    <property type="entry name" value="HRDC-like_sf"/>
</dbReference>
<dbReference type="PANTHER" id="PTHR11902:SF1">
    <property type="entry name" value="ENOLASE"/>
    <property type="match status" value="1"/>
</dbReference>
<keyword evidence="6" id="KW-0324">Glycolysis</keyword>
<dbReference type="PROSITE" id="PS50967">
    <property type="entry name" value="HRDC"/>
    <property type="match status" value="1"/>
</dbReference>
<dbReference type="UniPathway" id="UPA00109">
    <property type="reaction ID" value="UER00187"/>
</dbReference>
<dbReference type="GO" id="GO:0000015">
    <property type="term" value="C:phosphopyruvate hydratase complex"/>
    <property type="evidence" value="ECO:0007669"/>
    <property type="project" value="InterPro"/>
</dbReference>
<evidence type="ECO:0000256" key="4">
    <source>
        <dbReference type="ARBA" id="ARBA00012058"/>
    </source>
</evidence>
<dbReference type="GO" id="GO:0004634">
    <property type="term" value="F:phosphopyruvate hydratase activity"/>
    <property type="evidence" value="ECO:0007669"/>
    <property type="project" value="UniProtKB-EC"/>
</dbReference>
<comment type="pathway">
    <text evidence="2">Carbohydrate degradation; glycolysis; pyruvate from D-glyceraldehyde 3-phosphate: step 4/5.</text>
</comment>
<feature type="domain" description="HRDC" evidence="8">
    <location>
        <begin position="24"/>
        <end position="104"/>
    </location>
</feature>
<evidence type="ECO:0000256" key="2">
    <source>
        <dbReference type="ARBA" id="ARBA00005031"/>
    </source>
</evidence>
<dbReference type="SMART" id="SM00341">
    <property type="entry name" value="HRDC"/>
    <property type="match status" value="1"/>
</dbReference>
<organism evidence="9">
    <name type="scientific">uncultured marine group II/III euryarchaeote AD1000_49_G12</name>
    <dbReference type="NCBI Taxonomy" id="1457780"/>
    <lineage>
        <taxon>Archaea</taxon>
        <taxon>Methanobacteriati</taxon>
        <taxon>Methanobacteriota</taxon>
        <taxon>environmental samples</taxon>
    </lineage>
</organism>